<evidence type="ECO:0000313" key="2">
    <source>
        <dbReference type="EMBL" id="GMH50399.1"/>
    </source>
</evidence>
<name>A0A9W6ZA58_9STRA</name>
<sequence length="161" mass="17494">MATFSHMIVVMVVLLLISATGLVEAAAGTGGDKTCPKAGVDMLKSLGEKLKTNPTLLPKEILIMPEFRKYSYEQIKIAVDFVKNKDNNNNFSSCPNAMDSKTGECKNLQEVPPFSACKMYSASSHAMVIADNIVAKKDAIFVAVNILKNVPLSEIENNWPA</sequence>
<evidence type="ECO:0000313" key="3">
    <source>
        <dbReference type="Proteomes" id="UP001165160"/>
    </source>
</evidence>
<evidence type="ECO:0000256" key="1">
    <source>
        <dbReference type="SAM" id="SignalP"/>
    </source>
</evidence>
<dbReference type="AlphaFoldDB" id="A0A9W6ZA58"/>
<accession>A0A9W6ZA58</accession>
<feature type="signal peptide" evidence="1">
    <location>
        <begin position="1"/>
        <end position="25"/>
    </location>
</feature>
<reference evidence="3" key="1">
    <citation type="journal article" date="2023" name="Commun. Biol.">
        <title>Genome analysis of Parmales, the sister group of diatoms, reveals the evolutionary specialization of diatoms from phago-mixotrophs to photoautotrophs.</title>
        <authorList>
            <person name="Ban H."/>
            <person name="Sato S."/>
            <person name="Yoshikawa S."/>
            <person name="Yamada K."/>
            <person name="Nakamura Y."/>
            <person name="Ichinomiya M."/>
            <person name="Sato N."/>
            <person name="Blanc-Mathieu R."/>
            <person name="Endo H."/>
            <person name="Kuwata A."/>
            <person name="Ogata H."/>
        </authorList>
    </citation>
    <scope>NUCLEOTIDE SEQUENCE [LARGE SCALE GENOMIC DNA]</scope>
    <source>
        <strain evidence="3">NIES 3699</strain>
    </source>
</reference>
<feature type="chain" id="PRO_5040730345" evidence="1">
    <location>
        <begin position="26"/>
        <end position="161"/>
    </location>
</feature>
<comment type="caution">
    <text evidence="2">The sequence shown here is derived from an EMBL/GenBank/DDBJ whole genome shotgun (WGS) entry which is preliminary data.</text>
</comment>
<gene>
    <name evidence="2" type="ORF">TrVE_jg2253</name>
</gene>
<organism evidence="2 3">
    <name type="scientific">Triparma verrucosa</name>
    <dbReference type="NCBI Taxonomy" id="1606542"/>
    <lineage>
        <taxon>Eukaryota</taxon>
        <taxon>Sar</taxon>
        <taxon>Stramenopiles</taxon>
        <taxon>Ochrophyta</taxon>
        <taxon>Bolidophyceae</taxon>
        <taxon>Parmales</taxon>
        <taxon>Triparmaceae</taxon>
        <taxon>Triparma</taxon>
    </lineage>
</organism>
<keyword evidence="3" id="KW-1185">Reference proteome</keyword>
<protein>
    <submittedName>
        <fullName evidence="2">Uncharacterized protein</fullName>
    </submittedName>
</protein>
<proteinExistence type="predicted"/>
<dbReference type="EMBL" id="BRXX01000627">
    <property type="protein sequence ID" value="GMH50399.1"/>
    <property type="molecule type" value="Genomic_DNA"/>
</dbReference>
<keyword evidence="1" id="KW-0732">Signal</keyword>
<dbReference type="Proteomes" id="UP001165160">
    <property type="component" value="Unassembled WGS sequence"/>
</dbReference>